<keyword evidence="2" id="KW-1185">Reference proteome</keyword>
<proteinExistence type="predicted"/>
<dbReference type="EMBL" id="MH382836">
    <property type="protein sequence ID" value="AXC36464.1"/>
    <property type="molecule type" value="Genomic_DNA"/>
</dbReference>
<name>A0A2Z5H920_9CAUD</name>
<evidence type="ECO:0000313" key="1">
    <source>
        <dbReference type="EMBL" id="AXC36464.1"/>
    </source>
</evidence>
<dbReference type="Proteomes" id="UP000252224">
    <property type="component" value="Segment"/>
</dbReference>
<sequence>MTTEVMSPDDFKLALPAQFRGNVSQEVMDGVNALLADPDLAEAYRERMIGHTSVLREGKFKLESYLAAVKFVTQKMMNKSDIDAYICTFPAKYQDFAARGVSQKDISSYVSAFKKSKLVTKIMEQALIPAWVGNADMYQQALNAQFDLGMNAASEKVRVEALNSVLTQLKQPEKTKITLDVSEEVGDTMAAVRKQMQDLADQQRSHIQSGFANAKEVAALRLPFEAEAAQ</sequence>
<accession>A0A2Z5H920</accession>
<protein>
    <submittedName>
        <fullName evidence="1">Uncharacterized protein</fullName>
    </submittedName>
</protein>
<gene>
    <name evidence="1" type="ORF">phCDa_20</name>
</gene>
<organism evidence="1 2">
    <name type="scientific">Pseudomonas phage phCDa</name>
    <dbReference type="NCBI Taxonomy" id="2268587"/>
    <lineage>
        <taxon>Viruses</taxon>
        <taxon>Duplodnaviria</taxon>
        <taxon>Heunggongvirae</taxon>
        <taxon>Uroviricota</taxon>
        <taxon>Caudoviricetes</taxon>
        <taxon>Schitoviridae</taxon>
        <taxon>Shizishanvirus</taxon>
        <taxon>Shizishanvirus phCDa</taxon>
    </lineage>
</organism>
<reference evidence="1 2" key="1">
    <citation type="submission" date="2018-05" db="EMBL/GenBank/DDBJ databases">
        <title>Genomic characterization of a novel Pseudomonas phage phCDa.</title>
        <authorList>
            <person name="Chen C."/>
            <person name="Lu D."/>
            <person name="Wang J."/>
            <person name="Fu R."/>
        </authorList>
    </citation>
    <scope>NUCLEOTIDE SEQUENCE [LARGE SCALE GENOMIC DNA]</scope>
</reference>
<evidence type="ECO:0000313" key="2">
    <source>
        <dbReference type="Proteomes" id="UP000252224"/>
    </source>
</evidence>